<accession>A0A5P3AGT4</accession>
<dbReference type="AlphaFoldDB" id="A0A5P3AGT4"/>
<dbReference type="KEGG" id="rid:RIdsm_04401"/>
<keyword evidence="1" id="KW-0597">Phosphoprotein</keyword>
<dbReference type="InterPro" id="IPR001789">
    <property type="entry name" value="Sig_transdc_resp-reg_receiver"/>
</dbReference>
<dbReference type="PANTHER" id="PTHR43228:SF1">
    <property type="entry name" value="TWO-COMPONENT RESPONSE REGULATOR ARR22"/>
    <property type="match status" value="1"/>
</dbReference>
<proteinExistence type="predicted"/>
<evidence type="ECO:0000313" key="3">
    <source>
        <dbReference type="EMBL" id="QEW28569.1"/>
    </source>
</evidence>
<dbReference type="Proteomes" id="UP000325785">
    <property type="component" value="Chromosome"/>
</dbReference>
<gene>
    <name evidence="3" type="ORF">RIdsm_04401</name>
</gene>
<feature type="domain" description="Response regulatory" evidence="2">
    <location>
        <begin position="2"/>
        <end position="121"/>
    </location>
</feature>
<organism evidence="3 4">
    <name type="scientific">Roseovarius indicus</name>
    <dbReference type="NCBI Taxonomy" id="540747"/>
    <lineage>
        <taxon>Bacteria</taxon>
        <taxon>Pseudomonadati</taxon>
        <taxon>Pseudomonadota</taxon>
        <taxon>Alphaproteobacteria</taxon>
        <taxon>Rhodobacterales</taxon>
        <taxon>Roseobacteraceae</taxon>
        <taxon>Roseovarius</taxon>
    </lineage>
</organism>
<reference evidence="3 4" key="1">
    <citation type="submission" date="2018-08" db="EMBL/GenBank/DDBJ databases">
        <title>Genetic Globetrotter - A new plasmid hitch-hiking vast phylogenetic and geographic distances.</title>
        <authorList>
            <person name="Vollmers J."/>
            <person name="Petersen J."/>
        </authorList>
    </citation>
    <scope>NUCLEOTIDE SEQUENCE [LARGE SCALE GENOMIC DNA]</scope>
    <source>
        <strain evidence="3 4">DSM 26383</strain>
    </source>
</reference>
<protein>
    <recommendedName>
        <fullName evidence="2">Response regulatory domain-containing protein</fullName>
    </recommendedName>
</protein>
<evidence type="ECO:0000259" key="2">
    <source>
        <dbReference type="PROSITE" id="PS50110"/>
    </source>
</evidence>
<evidence type="ECO:0000256" key="1">
    <source>
        <dbReference type="PROSITE-ProRule" id="PRU00169"/>
    </source>
</evidence>
<dbReference type="Gene3D" id="3.40.50.2300">
    <property type="match status" value="1"/>
</dbReference>
<dbReference type="InterPro" id="IPR052048">
    <property type="entry name" value="ST_Response_Regulator"/>
</dbReference>
<dbReference type="SUPFAM" id="SSF52172">
    <property type="entry name" value="CheY-like"/>
    <property type="match status" value="1"/>
</dbReference>
<dbReference type="PROSITE" id="PS50110">
    <property type="entry name" value="RESPONSE_REGULATORY"/>
    <property type="match status" value="1"/>
</dbReference>
<evidence type="ECO:0000313" key="4">
    <source>
        <dbReference type="Proteomes" id="UP000325785"/>
    </source>
</evidence>
<dbReference type="Pfam" id="PF00072">
    <property type="entry name" value="Response_reg"/>
    <property type="match status" value="1"/>
</dbReference>
<sequence>MRILAVDDDPVFREILESYMDRLGYSDVTYAVSGPDALQNIQKAQQPFDCFLCDIEMPGMNGIELVRNIRSTEAGKRAPVVMITSMGDRESVDGAFQAGAIDYLSKPLDINQLRGRLSAVDRIVRESRRFESMKAMLRDHDAIEQGMRDFDEPVALNDVDGVMHYVAVKNYLETVGRLRMMNHAAMCLHIRNAEKLFGLMTRTAFMDMLGDVAETAHGELQTMHHMFAYAGSGDFVVLLPRLAAIDPGEFEALVNVALDQFYDQLDEPDVMRPVVTCGPVVRPSLLQFGDPVNMLEKARSLAQFPLPHKTQVKSILQSARA</sequence>
<dbReference type="InterPro" id="IPR011006">
    <property type="entry name" value="CheY-like_superfamily"/>
</dbReference>
<dbReference type="EMBL" id="CP031598">
    <property type="protein sequence ID" value="QEW28569.1"/>
    <property type="molecule type" value="Genomic_DNA"/>
</dbReference>
<dbReference type="SMART" id="SM00448">
    <property type="entry name" value="REC"/>
    <property type="match status" value="1"/>
</dbReference>
<dbReference type="RefSeq" id="WP_160325890.1">
    <property type="nucleotide sequence ID" value="NZ_LAXI01000022.1"/>
</dbReference>
<feature type="modified residue" description="4-aspartylphosphate" evidence="1">
    <location>
        <position position="54"/>
    </location>
</feature>
<dbReference type="PANTHER" id="PTHR43228">
    <property type="entry name" value="TWO-COMPONENT RESPONSE REGULATOR"/>
    <property type="match status" value="1"/>
</dbReference>
<dbReference type="GO" id="GO:0000160">
    <property type="term" value="P:phosphorelay signal transduction system"/>
    <property type="evidence" value="ECO:0007669"/>
    <property type="project" value="InterPro"/>
</dbReference>
<name>A0A5P3AGT4_9RHOB</name>